<accession>A0A0A1UVE5</accession>
<comment type="similarity">
    <text evidence="2 12">Belongs to the TIM21 family.</text>
</comment>
<keyword evidence="4 12" id="KW-0812">Transmembrane</keyword>
<evidence type="ECO:0000256" key="1">
    <source>
        <dbReference type="ARBA" id="ARBA00004434"/>
    </source>
</evidence>
<dbReference type="Pfam" id="PF08294">
    <property type="entry name" value="TIM21"/>
    <property type="match status" value="1"/>
</dbReference>
<dbReference type="HOGENOM" id="CLU_089407_0_0_1"/>
<dbReference type="EMBL" id="JELW01000007">
    <property type="protein sequence ID" value="EXV01724.1"/>
    <property type="molecule type" value="Genomic_DNA"/>
</dbReference>
<keyword evidence="9 12" id="KW-0472">Membrane</keyword>
<reference evidence="13 14" key="1">
    <citation type="submission" date="2014-02" db="EMBL/GenBank/DDBJ databases">
        <title>The genome sequence of the entomopathogenic fungus Metarhizium robertsii ARSEF 2575.</title>
        <authorList>
            <person name="Giuliano Garisto Donzelli B."/>
            <person name="Roe B.A."/>
            <person name="Macmil S.L."/>
            <person name="Krasnoff S.B."/>
            <person name="Gibson D.M."/>
        </authorList>
    </citation>
    <scope>NUCLEOTIDE SEQUENCE [LARGE SCALE GENOMIC DNA]</scope>
    <source>
        <strain evidence="13 14">ARSEF 2575</strain>
    </source>
</reference>
<name>A0A0A1UVE5_9HYPO</name>
<dbReference type="AlphaFoldDB" id="A0A0A1UVE5"/>
<dbReference type="Gene3D" id="3.10.450.320">
    <property type="entry name" value="Mitochondrial import inner membrane translocase subunit Tim21"/>
    <property type="match status" value="1"/>
</dbReference>
<dbReference type="InterPro" id="IPR038552">
    <property type="entry name" value="Tim21_IMS_sf"/>
</dbReference>
<dbReference type="PANTHER" id="PTHR13032">
    <property type="entry name" value="MITOCHONDRIAL IMPORT INNER MEMBRANE TRANSLOCASE SUBUNIT TIM21"/>
    <property type="match status" value="1"/>
</dbReference>
<evidence type="ECO:0000256" key="8">
    <source>
        <dbReference type="ARBA" id="ARBA00023128"/>
    </source>
</evidence>
<evidence type="ECO:0000256" key="2">
    <source>
        <dbReference type="ARBA" id="ARBA00010867"/>
    </source>
</evidence>
<evidence type="ECO:0000256" key="10">
    <source>
        <dbReference type="ARBA" id="ARBA00060204"/>
    </source>
</evidence>
<dbReference type="GO" id="GO:0005744">
    <property type="term" value="C:TIM23 mitochondrial import inner membrane translocase complex"/>
    <property type="evidence" value="ECO:0007669"/>
    <property type="project" value="UniProtKB-UniRule"/>
</dbReference>
<evidence type="ECO:0000313" key="13">
    <source>
        <dbReference type="EMBL" id="EXV01724.1"/>
    </source>
</evidence>
<gene>
    <name evidence="13" type="ORF">X797_005242</name>
</gene>
<keyword evidence="12" id="KW-0813">Transport</keyword>
<comment type="caution">
    <text evidence="13">The sequence shown here is derived from an EMBL/GenBank/DDBJ whole genome shotgun (WGS) entry which is preliminary data.</text>
</comment>
<feature type="transmembrane region" description="Helical" evidence="12">
    <location>
        <begin position="79"/>
        <end position="99"/>
    </location>
</feature>
<keyword evidence="6" id="KW-0809">Transit peptide</keyword>
<keyword evidence="8 12" id="KW-0496">Mitochondrion</keyword>
<dbReference type="eggNOG" id="KOG4836">
    <property type="taxonomic scope" value="Eukaryota"/>
</dbReference>
<sequence length="232" mass="26168">MKPTTTTMLAIRPTMSLFAPISMRCVFRNRSYATQSGHGGSESLSPKRRSVTPFNDDGYVPWSELSAGEKTARATQQTFNFGFVLVGLALTGAVGYFLWTDVFAPDSKISQFNRAVDKIKKDPRCIEVLGDAKKIIAHGEETTNKWRRARPVASSERVDQQGNEHLLMHFHVDGPNQNGVAQLHMVRRRGESDYEYKYLFLDVKGHERIYLENADSTSSVGKKQLSFFGVKW</sequence>
<protein>
    <recommendedName>
        <fullName evidence="3 12">Mitochondrial import inner membrane translocase subunit Tim21</fullName>
    </recommendedName>
</protein>
<keyword evidence="5 12" id="KW-0999">Mitochondrion inner membrane</keyword>
<comment type="subunit">
    <text evidence="11">Component of the TIM23 complex, at least composed of TIM23, TIM17, TIM50 and TIM21.</text>
</comment>
<evidence type="ECO:0000313" key="14">
    <source>
        <dbReference type="Proteomes" id="UP000030151"/>
    </source>
</evidence>
<comment type="subcellular location">
    <subcellularLocation>
        <location evidence="1 12">Mitochondrion inner membrane</location>
        <topology evidence="1 12">Single-pass membrane protein</topology>
    </subcellularLocation>
</comment>
<evidence type="ECO:0000256" key="5">
    <source>
        <dbReference type="ARBA" id="ARBA00022792"/>
    </source>
</evidence>
<keyword evidence="7 12" id="KW-1133">Transmembrane helix</keyword>
<evidence type="ECO:0000256" key="12">
    <source>
        <dbReference type="RuleBase" id="RU367142"/>
    </source>
</evidence>
<dbReference type="InterPro" id="IPR013261">
    <property type="entry name" value="Tim21"/>
</dbReference>
<dbReference type="Proteomes" id="UP000030151">
    <property type="component" value="Unassembled WGS sequence"/>
</dbReference>
<evidence type="ECO:0000256" key="11">
    <source>
        <dbReference type="ARBA" id="ARBA00063758"/>
    </source>
</evidence>
<evidence type="ECO:0000256" key="4">
    <source>
        <dbReference type="ARBA" id="ARBA00022692"/>
    </source>
</evidence>
<keyword evidence="12" id="KW-0811">Translocation</keyword>
<comment type="function">
    <text evidence="10">Essential component of the TIM23 complex, a complex that mediates the translocation of transit peptide-containing proteins across the mitochondrial inner membrane. Required to keep the TOM and the TIM23 complexes in close contact. At some point, it is released from the TOM23 complex to allow protein translocation into the mitochondrial matrix.</text>
</comment>
<evidence type="ECO:0000256" key="6">
    <source>
        <dbReference type="ARBA" id="ARBA00022946"/>
    </source>
</evidence>
<dbReference type="PANTHER" id="PTHR13032:SF6">
    <property type="entry name" value="MITOCHONDRIAL IMPORT INNER MEMBRANE TRANSLOCASE SUBUNIT TIM21"/>
    <property type="match status" value="1"/>
</dbReference>
<evidence type="ECO:0000256" key="9">
    <source>
        <dbReference type="ARBA" id="ARBA00023136"/>
    </source>
</evidence>
<organism evidence="13 14">
    <name type="scientific">Metarhizium robertsii</name>
    <dbReference type="NCBI Taxonomy" id="568076"/>
    <lineage>
        <taxon>Eukaryota</taxon>
        <taxon>Fungi</taxon>
        <taxon>Dikarya</taxon>
        <taxon>Ascomycota</taxon>
        <taxon>Pezizomycotina</taxon>
        <taxon>Sordariomycetes</taxon>
        <taxon>Hypocreomycetidae</taxon>
        <taxon>Hypocreales</taxon>
        <taxon>Clavicipitaceae</taxon>
        <taxon>Metarhizium</taxon>
    </lineage>
</organism>
<proteinExistence type="inferred from homology"/>
<dbReference type="OrthoDB" id="436405at2759"/>
<dbReference type="GO" id="GO:0030150">
    <property type="term" value="P:protein import into mitochondrial matrix"/>
    <property type="evidence" value="ECO:0007669"/>
    <property type="project" value="UniProtKB-UniRule"/>
</dbReference>
<evidence type="ECO:0000256" key="3">
    <source>
        <dbReference type="ARBA" id="ARBA00020726"/>
    </source>
</evidence>
<evidence type="ECO:0000256" key="7">
    <source>
        <dbReference type="ARBA" id="ARBA00022989"/>
    </source>
</evidence>
<dbReference type="FunFam" id="3.10.450.320:FF:000002">
    <property type="entry name" value="Mitochondrial import inner membrane translocase subunit tim21"/>
    <property type="match status" value="1"/>
</dbReference>
<keyword evidence="12" id="KW-0653">Protein transport</keyword>